<name>A0AAV5V1Y6_9BILA</name>
<dbReference type="InterPro" id="IPR038749">
    <property type="entry name" value="Sld5_GINS_A"/>
</dbReference>
<dbReference type="PIRSF" id="PIRSF007764">
    <property type="entry name" value="Sld5"/>
    <property type="match status" value="1"/>
</dbReference>
<comment type="similarity">
    <text evidence="4">Belongs to the GINS4/SLD5 family.</text>
</comment>
<evidence type="ECO:0000259" key="5">
    <source>
        <dbReference type="Pfam" id="PF05916"/>
    </source>
</evidence>
<comment type="function">
    <text evidence="4">The GINS complex plays an essential role in the initiation of DNA replication.</text>
</comment>
<dbReference type="GO" id="GO:0000727">
    <property type="term" value="P:double-strand break repair via break-induced replication"/>
    <property type="evidence" value="ECO:0007669"/>
    <property type="project" value="TreeGrafter"/>
</dbReference>
<evidence type="ECO:0000256" key="3">
    <source>
        <dbReference type="ARBA" id="ARBA00023242"/>
    </source>
</evidence>
<feature type="domain" description="GINS subunit" evidence="5">
    <location>
        <begin position="103"/>
        <end position="175"/>
    </location>
</feature>
<dbReference type="GO" id="GO:0000811">
    <property type="term" value="C:GINS complex"/>
    <property type="evidence" value="ECO:0007669"/>
    <property type="project" value="UniProtKB-UniRule"/>
</dbReference>
<dbReference type="Pfam" id="PF05916">
    <property type="entry name" value="Sld5"/>
    <property type="match status" value="1"/>
</dbReference>
<organism evidence="6 7">
    <name type="scientific">Pristionchus fissidentatus</name>
    <dbReference type="NCBI Taxonomy" id="1538716"/>
    <lineage>
        <taxon>Eukaryota</taxon>
        <taxon>Metazoa</taxon>
        <taxon>Ecdysozoa</taxon>
        <taxon>Nematoda</taxon>
        <taxon>Chromadorea</taxon>
        <taxon>Rhabditida</taxon>
        <taxon>Rhabditina</taxon>
        <taxon>Diplogasteromorpha</taxon>
        <taxon>Diplogasteroidea</taxon>
        <taxon>Neodiplogasteridae</taxon>
        <taxon>Pristionchus</taxon>
    </lineage>
</organism>
<dbReference type="AlphaFoldDB" id="A0AAV5V1Y6"/>
<comment type="caution">
    <text evidence="6">The sequence shown here is derived from an EMBL/GenBank/DDBJ whole genome shotgun (WGS) entry which is preliminary data.</text>
</comment>
<gene>
    <name evidence="6" type="ORF">PFISCL1PPCAC_3132</name>
</gene>
<evidence type="ECO:0000313" key="6">
    <source>
        <dbReference type="EMBL" id="GMT11835.1"/>
    </source>
</evidence>
<comment type="subcellular location">
    <subcellularLocation>
        <location evidence="1 4">Nucleus</location>
    </subcellularLocation>
</comment>
<protein>
    <recommendedName>
        <fullName evidence="4">DNA replication complex GINS protein SLD5</fullName>
    </recommendedName>
</protein>
<dbReference type="Gene3D" id="1.20.58.1030">
    <property type="match status" value="1"/>
</dbReference>
<reference evidence="6" key="1">
    <citation type="submission" date="2023-10" db="EMBL/GenBank/DDBJ databases">
        <title>Genome assembly of Pristionchus species.</title>
        <authorList>
            <person name="Yoshida K."/>
            <person name="Sommer R.J."/>
        </authorList>
    </citation>
    <scope>NUCLEOTIDE SEQUENCE</scope>
    <source>
        <strain evidence="6">RS5133</strain>
    </source>
</reference>
<evidence type="ECO:0000256" key="1">
    <source>
        <dbReference type="ARBA" id="ARBA00004123"/>
    </source>
</evidence>
<dbReference type="InterPro" id="IPR021151">
    <property type="entry name" value="GINS_A"/>
</dbReference>
<dbReference type="InterPro" id="IPR036224">
    <property type="entry name" value="GINS_bundle-like_dom_sf"/>
</dbReference>
<evidence type="ECO:0000313" key="7">
    <source>
        <dbReference type="Proteomes" id="UP001432322"/>
    </source>
</evidence>
<evidence type="ECO:0000256" key="4">
    <source>
        <dbReference type="PIRNR" id="PIRNR007764"/>
    </source>
</evidence>
<dbReference type="SUPFAM" id="SSF160059">
    <property type="entry name" value="PriA/YqbF domain"/>
    <property type="match status" value="1"/>
</dbReference>
<dbReference type="GO" id="GO:0006261">
    <property type="term" value="P:DNA-templated DNA replication"/>
    <property type="evidence" value="ECO:0007669"/>
    <property type="project" value="InterPro"/>
</dbReference>
<dbReference type="PANTHER" id="PTHR21206:SF0">
    <property type="entry name" value="DNA REPLICATION COMPLEX GINS PROTEIN SLD5"/>
    <property type="match status" value="1"/>
</dbReference>
<evidence type="ECO:0000256" key="2">
    <source>
        <dbReference type="ARBA" id="ARBA00022705"/>
    </source>
</evidence>
<proteinExistence type="inferred from homology"/>
<dbReference type="Gene3D" id="3.40.5.60">
    <property type="match status" value="1"/>
</dbReference>
<dbReference type="PANTHER" id="PTHR21206">
    <property type="entry name" value="SLD5 PROTEIN"/>
    <property type="match status" value="1"/>
</dbReference>
<dbReference type="Proteomes" id="UP001432322">
    <property type="component" value="Unassembled WGS sequence"/>
</dbReference>
<keyword evidence="2 4" id="KW-0235">DNA replication</keyword>
<keyword evidence="3 4" id="KW-0539">Nucleus</keyword>
<sequence length="255" mass="28607">MSSAGDFLDGDDFFLELSSQGPQETSTLGTVDASEAVRQVEEGEAGEDEEFVTPAELLAEMKQAWMNECGSPACLLPHRFDVVDLLQEQLTEIERAIGEAANKDKPSISMHQMEIARVQYMMNDYMRRRLHKIEEHARLVLREHANREAIGQRPLLSEREVTFARGFASAETRLFQSAFLGKLPAALQKIPVPALNLAHTRCFAKVLKDDVEGVSVADLSDPTQEVLVDLQKDTIHCMSYAPLREHIENDKILLM</sequence>
<dbReference type="InterPro" id="IPR008591">
    <property type="entry name" value="GINS_Sld5"/>
</dbReference>
<dbReference type="EMBL" id="BTSY01000001">
    <property type="protein sequence ID" value="GMT11835.1"/>
    <property type="molecule type" value="Genomic_DNA"/>
</dbReference>
<accession>A0AAV5V1Y6</accession>
<keyword evidence="7" id="KW-1185">Reference proteome</keyword>
<dbReference type="SUPFAM" id="SSF158573">
    <property type="entry name" value="GINS helical bundle-like"/>
    <property type="match status" value="1"/>
</dbReference>
<dbReference type="CDD" id="cd11711">
    <property type="entry name" value="GINS_A_Sld5"/>
    <property type="match status" value="1"/>
</dbReference>